<dbReference type="Pfam" id="PF00026">
    <property type="entry name" value="Asp"/>
    <property type="match status" value="1"/>
</dbReference>
<evidence type="ECO:0000259" key="2">
    <source>
        <dbReference type="PROSITE" id="PS51767"/>
    </source>
</evidence>
<dbReference type="STRING" id="44941.A0A397VY10"/>
<proteinExistence type="inferred from homology"/>
<dbReference type="EMBL" id="QKWP01000126">
    <property type="protein sequence ID" value="RIB26711.1"/>
    <property type="molecule type" value="Genomic_DNA"/>
</dbReference>
<dbReference type="GO" id="GO:0004190">
    <property type="term" value="F:aspartic-type endopeptidase activity"/>
    <property type="evidence" value="ECO:0007669"/>
    <property type="project" value="InterPro"/>
</dbReference>
<dbReference type="Proteomes" id="UP000266673">
    <property type="component" value="Unassembled WGS sequence"/>
</dbReference>
<dbReference type="CDD" id="cd05471">
    <property type="entry name" value="pepsin_like"/>
    <property type="match status" value="1"/>
</dbReference>
<dbReference type="GO" id="GO:0006508">
    <property type="term" value="P:proteolysis"/>
    <property type="evidence" value="ECO:0007669"/>
    <property type="project" value="InterPro"/>
</dbReference>
<evidence type="ECO:0000256" key="1">
    <source>
        <dbReference type="ARBA" id="ARBA00007447"/>
    </source>
</evidence>
<organism evidence="3 4">
    <name type="scientific">Gigaspora rosea</name>
    <dbReference type="NCBI Taxonomy" id="44941"/>
    <lineage>
        <taxon>Eukaryota</taxon>
        <taxon>Fungi</taxon>
        <taxon>Fungi incertae sedis</taxon>
        <taxon>Mucoromycota</taxon>
        <taxon>Glomeromycotina</taxon>
        <taxon>Glomeromycetes</taxon>
        <taxon>Diversisporales</taxon>
        <taxon>Gigasporaceae</taxon>
        <taxon>Gigaspora</taxon>
    </lineage>
</organism>
<sequence>MPTTMPTTTPTIRPAIRPHNSLNIESITTPLIIKVSYDQIVRQWFYQIKFGTPPQTMNNIVISSTVNLLWAVSELCMSPFGNACNVRPTNFFNTSLSNVTTNYTEFTMNYIYGTILTNIWAYDTITINNQIFEQLQFGLPKDINGTKNVVIPDYIAGQIGLKPYQNNKIVGIAISTDEGNGGTITFGGVDSSYIAGDIAYYPLLPFTETNQQIQISVTNIYVGGFPLDIAGTASLNSEFPNIQFNDDTVSLILSLLPGGNYSNGIGTVNCPISTSFDLSFEFKDQDNQKWRLPSYVIADNSIGTNICKSTITGGAVDTNSWVFGSAFITNFYIVFDQAKSQLGIATRKDINYGDIMRSNINVQLPVLSGVKVQCLKIYEVIGDKINYFKVYSVDKNPGDFYYLGDDYFATEYYGYAFQFYSDRISDDGTYCQGNLVIDTYIYQANVIYNPWQFSLSYYTVSIKVKPPNSATCVALRSIYEDNLYATRFDVPIDFSALDPDGYYVLPDPIWAYTGAVHHFVAFKGYYNSDGDKGCYQDIVGYTSTLATDITNDEWAIEFN</sequence>
<feature type="domain" description="Peptidase A1" evidence="2">
    <location>
        <begin position="44"/>
        <end position="345"/>
    </location>
</feature>
<dbReference type="InterPro" id="IPR034164">
    <property type="entry name" value="Pepsin-like_dom"/>
</dbReference>
<gene>
    <name evidence="3" type="ORF">C2G38_2138173</name>
</gene>
<evidence type="ECO:0000313" key="4">
    <source>
        <dbReference type="Proteomes" id="UP000266673"/>
    </source>
</evidence>
<dbReference type="AlphaFoldDB" id="A0A397VY10"/>
<reference evidence="3 4" key="1">
    <citation type="submission" date="2018-06" db="EMBL/GenBank/DDBJ databases">
        <title>Comparative genomics reveals the genomic features of Rhizophagus irregularis, R. cerebriforme, R. diaphanum and Gigaspora rosea, and their symbiotic lifestyle signature.</title>
        <authorList>
            <person name="Morin E."/>
            <person name="San Clemente H."/>
            <person name="Chen E.C.H."/>
            <person name="De La Providencia I."/>
            <person name="Hainaut M."/>
            <person name="Kuo A."/>
            <person name="Kohler A."/>
            <person name="Murat C."/>
            <person name="Tang N."/>
            <person name="Roy S."/>
            <person name="Loubradou J."/>
            <person name="Henrissat B."/>
            <person name="Grigoriev I.V."/>
            <person name="Corradi N."/>
            <person name="Roux C."/>
            <person name="Martin F.M."/>
        </authorList>
    </citation>
    <scope>NUCLEOTIDE SEQUENCE [LARGE SCALE GENOMIC DNA]</scope>
    <source>
        <strain evidence="3 4">DAOM 194757</strain>
    </source>
</reference>
<protein>
    <submittedName>
        <fullName evidence="3">Aspartic peptidase domain-containing protein</fullName>
    </submittedName>
</protein>
<evidence type="ECO:0000313" key="3">
    <source>
        <dbReference type="EMBL" id="RIB26711.1"/>
    </source>
</evidence>
<accession>A0A397VY10</accession>
<comment type="similarity">
    <text evidence="1">Belongs to the peptidase A1 family.</text>
</comment>
<name>A0A397VY10_9GLOM</name>
<dbReference type="OrthoDB" id="10417422at2759"/>
<dbReference type="PANTHER" id="PTHR47966:SF51">
    <property type="entry name" value="BETA-SITE APP-CLEAVING ENZYME, ISOFORM A-RELATED"/>
    <property type="match status" value="1"/>
</dbReference>
<dbReference type="InterPro" id="IPR021109">
    <property type="entry name" value="Peptidase_aspartic_dom_sf"/>
</dbReference>
<dbReference type="InterPro" id="IPR033121">
    <property type="entry name" value="PEPTIDASE_A1"/>
</dbReference>
<dbReference type="PRINTS" id="PR00792">
    <property type="entry name" value="PEPSIN"/>
</dbReference>
<comment type="caution">
    <text evidence="3">The sequence shown here is derived from an EMBL/GenBank/DDBJ whole genome shotgun (WGS) entry which is preliminary data.</text>
</comment>
<dbReference type="PROSITE" id="PS51767">
    <property type="entry name" value="PEPTIDASE_A1"/>
    <property type="match status" value="1"/>
</dbReference>
<dbReference type="SUPFAM" id="SSF50630">
    <property type="entry name" value="Acid proteases"/>
    <property type="match status" value="1"/>
</dbReference>
<dbReference type="PANTHER" id="PTHR47966">
    <property type="entry name" value="BETA-SITE APP-CLEAVING ENZYME, ISOFORM A-RELATED"/>
    <property type="match status" value="1"/>
</dbReference>
<dbReference type="Gene3D" id="2.40.70.10">
    <property type="entry name" value="Acid Proteases"/>
    <property type="match status" value="2"/>
</dbReference>
<dbReference type="InterPro" id="IPR001461">
    <property type="entry name" value="Aspartic_peptidase_A1"/>
</dbReference>
<keyword evidence="4" id="KW-1185">Reference proteome</keyword>